<sequence length="334" mass="38092">MSRVSGPERKILGTPALRKTLELLRIPSERCVPACNFSVRVAPNRPMSKINQLLRLRISLELNNRVAQLHRNMKVVSIFLLELQIAGGPPRSLKFAQETLGNALKRNGVDIRKQICYDFADLAHNAAQVEQSFATVQGIVNEFDGRDLLQNNEKFGARWEELHKRYSVTLGQSKASITELQKKIHEFVYVLLPILVSNEPDITTKLRHLEDFVKNITASQMPALELGNKFFDLKPDVAAFENDLDSINGNRFEWDPLDNNREFMHGIMDKLRNHTSKFDETTQKLSGMEGIWCMLEEDANSVYEQLKRNRLQTKGVRPLYEALESALVGYISAL</sequence>
<dbReference type="AlphaFoldDB" id="A0A067SFV5"/>
<keyword evidence="2" id="KW-1185">Reference proteome</keyword>
<organism evidence="1 2">
    <name type="scientific">Galerina marginata (strain CBS 339.88)</name>
    <dbReference type="NCBI Taxonomy" id="685588"/>
    <lineage>
        <taxon>Eukaryota</taxon>
        <taxon>Fungi</taxon>
        <taxon>Dikarya</taxon>
        <taxon>Basidiomycota</taxon>
        <taxon>Agaricomycotina</taxon>
        <taxon>Agaricomycetes</taxon>
        <taxon>Agaricomycetidae</taxon>
        <taxon>Agaricales</taxon>
        <taxon>Agaricineae</taxon>
        <taxon>Strophariaceae</taxon>
        <taxon>Galerina</taxon>
    </lineage>
</organism>
<protein>
    <submittedName>
        <fullName evidence="1">Uncharacterized protein</fullName>
    </submittedName>
</protein>
<name>A0A067SFV5_GALM3</name>
<proteinExistence type="predicted"/>
<dbReference type="Proteomes" id="UP000027222">
    <property type="component" value="Unassembled WGS sequence"/>
</dbReference>
<evidence type="ECO:0000313" key="2">
    <source>
        <dbReference type="Proteomes" id="UP000027222"/>
    </source>
</evidence>
<evidence type="ECO:0000313" key="1">
    <source>
        <dbReference type="EMBL" id="KDR68877.1"/>
    </source>
</evidence>
<accession>A0A067SFV5</accession>
<reference evidence="2" key="1">
    <citation type="journal article" date="2014" name="Proc. Natl. Acad. Sci. U.S.A.">
        <title>Extensive sampling of basidiomycete genomes demonstrates inadequacy of the white-rot/brown-rot paradigm for wood decay fungi.</title>
        <authorList>
            <person name="Riley R."/>
            <person name="Salamov A.A."/>
            <person name="Brown D.W."/>
            <person name="Nagy L.G."/>
            <person name="Floudas D."/>
            <person name="Held B.W."/>
            <person name="Levasseur A."/>
            <person name="Lombard V."/>
            <person name="Morin E."/>
            <person name="Otillar R."/>
            <person name="Lindquist E.A."/>
            <person name="Sun H."/>
            <person name="LaButti K.M."/>
            <person name="Schmutz J."/>
            <person name="Jabbour D."/>
            <person name="Luo H."/>
            <person name="Baker S.E."/>
            <person name="Pisabarro A.G."/>
            <person name="Walton J.D."/>
            <person name="Blanchette R.A."/>
            <person name="Henrissat B."/>
            <person name="Martin F."/>
            <person name="Cullen D."/>
            <person name="Hibbett D.S."/>
            <person name="Grigoriev I.V."/>
        </authorList>
    </citation>
    <scope>NUCLEOTIDE SEQUENCE [LARGE SCALE GENOMIC DNA]</scope>
    <source>
        <strain evidence="2">CBS 339.88</strain>
    </source>
</reference>
<dbReference type="EMBL" id="KL142405">
    <property type="protein sequence ID" value="KDR68877.1"/>
    <property type="molecule type" value="Genomic_DNA"/>
</dbReference>
<gene>
    <name evidence="1" type="ORF">GALMADRAFT_215467</name>
</gene>
<dbReference type="OrthoDB" id="3046926at2759"/>
<dbReference type="HOGENOM" id="CLU_050714_0_0_1"/>